<evidence type="ECO:0000313" key="3">
    <source>
        <dbReference type="EMBL" id="AIA88254.1"/>
    </source>
</evidence>
<sequence length="155" mass="17467">KEMITRNADVMHYLFLRFAKPLKPGETYRIALPTGERIDYHYEPEKNASSLFKYNQLGYMPQAGRKYAYLGAWLGDAGPLPMKEFLGKPFELCDEATGKVVFSGTVEPRIPDPVSKEGVPFTGEETAELDFSKFSTPGTYFLRVAGIGRSEPFRL</sequence>
<name>A0A060BZ69_9BACT</name>
<organism evidence="3">
    <name type="scientific">uncultured Dyadobacter sp</name>
    <dbReference type="NCBI Taxonomy" id="443075"/>
    <lineage>
        <taxon>Bacteria</taxon>
        <taxon>Pseudomonadati</taxon>
        <taxon>Bacteroidota</taxon>
        <taxon>Cytophagia</taxon>
        <taxon>Cytophagales</taxon>
        <taxon>Spirosomataceae</taxon>
        <taxon>Dyadobacter</taxon>
        <taxon>environmental samples</taxon>
    </lineage>
</organism>
<dbReference type="Gene3D" id="2.60.40.10">
    <property type="entry name" value="Immunoglobulins"/>
    <property type="match status" value="1"/>
</dbReference>
<dbReference type="EMBL" id="KF120974">
    <property type="protein sequence ID" value="AIA88254.1"/>
    <property type="molecule type" value="Genomic_DNA"/>
</dbReference>
<dbReference type="CDD" id="cd02850">
    <property type="entry name" value="E_set_Cellulase_N"/>
    <property type="match status" value="1"/>
</dbReference>
<dbReference type="InterPro" id="IPR014756">
    <property type="entry name" value="Ig_E-set"/>
</dbReference>
<evidence type="ECO:0000259" key="2">
    <source>
        <dbReference type="Pfam" id="PF02927"/>
    </source>
</evidence>
<proteinExistence type="inferred from homology"/>
<dbReference type="SUPFAM" id="SSF81296">
    <property type="entry name" value="E set domains"/>
    <property type="match status" value="1"/>
</dbReference>
<feature type="domain" description="Cellulase Ig-like" evidence="2">
    <location>
        <begin position="53"/>
        <end position="148"/>
    </location>
</feature>
<comment type="similarity">
    <text evidence="1">Belongs to the glycosyl hydrolase 9 (cellulase E) family.</text>
</comment>
<dbReference type="AlphaFoldDB" id="A0A060BZ69"/>
<protein>
    <submittedName>
        <fullName evidence="3">CelD_N</fullName>
    </submittedName>
</protein>
<dbReference type="GO" id="GO:0008810">
    <property type="term" value="F:cellulase activity"/>
    <property type="evidence" value="ECO:0007669"/>
    <property type="project" value="InterPro"/>
</dbReference>
<accession>A0A060BZ69</accession>
<feature type="non-terminal residue" evidence="3">
    <location>
        <position position="155"/>
    </location>
</feature>
<dbReference type="Pfam" id="PF02927">
    <property type="entry name" value="CelD_N"/>
    <property type="match status" value="1"/>
</dbReference>
<reference evidence="3" key="1">
    <citation type="journal article" date="2013" name="Environ. Microbiol.">
        <title>Seasonally variable intestinal metagenomes of the red palm weevil (Rhynchophorus ferrugineus).</title>
        <authorList>
            <person name="Jia S."/>
            <person name="Zhang X."/>
            <person name="Zhang G."/>
            <person name="Yin A."/>
            <person name="Zhang S."/>
            <person name="Li F."/>
            <person name="Wang L."/>
            <person name="Zhao D."/>
            <person name="Yun Q."/>
            <person name="Tala"/>
            <person name="Wang J."/>
            <person name="Sun G."/>
            <person name="Baabdullah M."/>
            <person name="Yu X."/>
            <person name="Hu S."/>
            <person name="Al-Mssallem I.S."/>
            <person name="Yu J."/>
        </authorList>
    </citation>
    <scope>NUCLEOTIDE SEQUENCE</scope>
</reference>
<dbReference type="InterPro" id="IPR004197">
    <property type="entry name" value="Cellulase_Ig-like"/>
</dbReference>
<evidence type="ECO:0000256" key="1">
    <source>
        <dbReference type="ARBA" id="ARBA00007072"/>
    </source>
</evidence>
<feature type="non-terminal residue" evidence="3">
    <location>
        <position position="1"/>
    </location>
</feature>
<dbReference type="GO" id="GO:0005975">
    <property type="term" value="P:carbohydrate metabolic process"/>
    <property type="evidence" value="ECO:0007669"/>
    <property type="project" value="InterPro"/>
</dbReference>
<dbReference type="InterPro" id="IPR013783">
    <property type="entry name" value="Ig-like_fold"/>
</dbReference>